<reference evidence="1 2" key="1">
    <citation type="journal article" date="2018" name="Sci. Rep.">
        <title>Genomic signatures of local adaptation to the degree of environmental predictability in rotifers.</title>
        <authorList>
            <person name="Franch-Gras L."/>
            <person name="Hahn C."/>
            <person name="Garcia-Roger E.M."/>
            <person name="Carmona M.J."/>
            <person name="Serra M."/>
            <person name="Gomez A."/>
        </authorList>
    </citation>
    <scope>NUCLEOTIDE SEQUENCE [LARGE SCALE GENOMIC DNA]</scope>
    <source>
        <strain evidence="1">HYR1</strain>
    </source>
</reference>
<dbReference type="Proteomes" id="UP000276133">
    <property type="component" value="Unassembled WGS sequence"/>
</dbReference>
<accession>A0A3M7TA69</accession>
<name>A0A3M7TA69_BRAPC</name>
<comment type="caution">
    <text evidence="1">The sequence shown here is derived from an EMBL/GenBank/DDBJ whole genome shotgun (WGS) entry which is preliminary data.</text>
</comment>
<protein>
    <submittedName>
        <fullName evidence="1">Uncharacterized protein</fullName>
    </submittedName>
</protein>
<evidence type="ECO:0000313" key="1">
    <source>
        <dbReference type="EMBL" id="RNA44501.1"/>
    </source>
</evidence>
<gene>
    <name evidence="1" type="ORF">BpHYR1_019890</name>
</gene>
<evidence type="ECO:0000313" key="2">
    <source>
        <dbReference type="Proteomes" id="UP000276133"/>
    </source>
</evidence>
<organism evidence="1 2">
    <name type="scientific">Brachionus plicatilis</name>
    <name type="common">Marine rotifer</name>
    <name type="synonym">Brachionus muelleri</name>
    <dbReference type="NCBI Taxonomy" id="10195"/>
    <lineage>
        <taxon>Eukaryota</taxon>
        <taxon>Metazoa</taxon>
        <taxon>Spiralia</taxon>
        <taxon>Gnathifera</taxon>
        <taxon>Rotifera</taxon>
        <taxon>Eurotatoria</taxon>
        <taxon>Monogononta</taxon>
        <taxon>Pseudotrocha</taxon>
        <taxon>Ploima</taxon>
        <taxon>Brachionidae</taxon>
        <taxon>Brachionus</taxon>
    </lineage>
</organism>
<dbReference type="EMBL" id="REGN01000097">
    <property type="protein sequence ID" value="RNA44501.1"/>
    <property type="molecule type" value="Genomic_DNA"/>
</dbReference>
<sequence length="70" mass="8185">MIVRNNLCTLELIEFQIIFSSVLIEVPQVINTSFGFKIFSFSKNLKTNIVEEIELSLLYRNRWGFVDILS</sequence>
<keyword evidence="2" id="KW-1185">Reference proteome</keyword>
<dbReference type="AlphaFoldDB" id="A0A3M7TA69"/>
<proteinExistence type="predicted"/>